<dbReference type="GO" id="GO:0005774">
    <property type="term" value="C:vacuolar membrane"/>
    <property type="evidence" value="ECO:0007669"/>
    <property type="project" value="TreeGrafter"/>
</dbReference>
<dbReference type="PANTHER" id="PTHR22950">
    <property type="entry name" value="AMINO ACID TRANSPORTER"/>
    <property type="match status" value="1"/>
</dbReference>
<evidence type="ECO:0000313" key="8">
    <source>
        <dbReference type="EMBL" id="ORX63944.1"/>
    </source>
</evidence>
<dbReference type="EMBL" id="MCFE01000004">
    <property type="protein sequence ID" value="ORY07964.1"/>
    <property type="molecule type" value="Genomic_DNA"/>
</dbReference>
<keyword evidence="5 6" id="KW-0472">Membrane</keyword>
<organism evidence="9 10">
    <name type="scientific">Basidiobolus meristosporus CBS 931.73</name>
    <dbReference type="NCBI Taxonomy" id="1314790"/>
    <lineage>
        <taxon>Eukaryota</taxon>
        <taxon>Fungi</taxon>
        <taxon>Fungi incertae sedis</taxon>
        <taxon>Zoopagomycota</taxon>
        <taxon>Entomophthoromycotina</taxon>
        <taxon>Basidiobolomycetes</taxon>
        <taxon>Basidiobolales</taxon>
        <taxon>Basidiobolaceae</taxon>
        <taxon>Basidiobolus</taxon>
    </lineage>
</organism>
<comment type="caution">
    <text evidence="9">The sequence shown here is derived from an EMBL/GenBank/DDBJ whole genome shotgun (WGS) entry which is preliminary data.</text>
</comment>
<comment type="subcellular location">
    <subcellularLocation>
        <location evidence="1">Membrane</location>
        <topology evidence="1">Multi-pass membrane protein</topology>
    </subcellularLocation>
</comment>
<accession>A0A1Y1ZCS5</accession>
<feature type="transmembrane region" description="Helical" evidence="6">
    <location>
        <begin position="393"/>
        <end position="413"/>
    </location>
</feature>
<comment type="similarity">
    <text evidence="2">Belongs to the amino acid/polyamine transporter 2 family.</text>
</comment>
<dbReference type="STRING" id="1314790.A0A1Y1ZCS5"/>
<keyword evidence="3 6" id="KW-0812">Transmembrane</keyword>
<protein>
    <recommendedName>
        <fullName evidence="7">Amino acid transporter transmembrane domain-containing protein</fullName>
    </recommendedName>
</protein>
<dbReference type="Pfam" id="PF01490">
    <property type="entry name" value="Aa_trans"/>
    <property type="match status" value="1"/>
</dbReference>
<dbReference type="EMBL" id="MCFE01001250">
    <property type="protein sequence ID" value="ORX63944.1"/>
    <property type="molecule type" value="Genomic_DNA"/>
</dbReference>
<dbReference type="Proteomes" id="UP000193498">
    <property type="component" value="Unassembled WGS sequence"/>
</dbReference>
<evidence type="ECO:0000256" key="4">
    <source>
        <dbReference type="ARBA" id="ARBA00022989"/>
    </source>
</evidence>
<dbReference type="PANTHER" id="PTHR22950:SF349">
    <property type="entry name" value="AMINO ACID TRANSPORTER TRANSMEMBRANE DOMAIN-CONTAINING PROTEIN"/>
    <property type="match status" value="1"/>
</dbReference>
<evidence type="ECO:0000256" key="2">
    <source>
        <dbReference type="ARBA" id="ARBA00008066"/>
    </source>
</evidence>
<feature type="transmembrane region" description="Helical" evidence="6">
    <location>
        <begin position="102"/>
        <end position="125"/>
    </location>
</feature>
<feature type="domain" description="Amino acid transporter transmembrane" evidence="7">
    <location>
        <begin position="25"/>
        <end position="413"/>
    </location>
</feature>
<feature type="transmembrane region" description="Helical" evidence="6">
    <location>
        <begin position="145"/>
        <end position="161"/>
    </location>
</feature>
<dbReference type="OrthoDB" id="40134at2759"/>
<feature type="transmembrane region" description="Helical" evidence="6">
    <location>
        <begin position="55"/>
        <end position="81"/>
    </location>
</feature>
<evidence type="ECO:0000256" key="6">
    <source>
        <dbReference type="SAM" id="Phobius"/>
    </source>
</evidence>
<reference evidence="9 10" key="1">
    <citation type="submission" date="2016-07" db="EMBL/GenBank/DDBJ databases">
        <title>Pervasive Adenine N6-methylation of Active Genes in Fungi.</title>
        <authorList>
            <consortium name="DOE Joint Genome Institute"/>
            <person name="Mondo S.J."/>
            <person name="Dannebaum R.O."/>
            <person name="Kuo R.C."/>
            <person name="Labutti K."/>
            <person name="Haridas S."/>
            <person name="Kuo A."/>
            <person name="Salamov A."/>
            <person name="Ahrendt S.R."/>
            <person name="Lipzen A."/>
            <person name="Sullivan W."/>
            <person name="Andreopoulos W.B."/>
            <person name="Clum A."/>
            <person name="Lindquist E."/>
            <person name="Daum C."/>
            <person name="Ramamoorthy G.K."/>
            <person name="Gryganskyi A."/>
            <person name="Culley D."/>
            <person name="Magnuson J.K."/>
            <person name="James T.Y."/>
            <person name="O'Malley M.A."/>
            <person name="Stajich J.E."/>
            <person name="Spatafora J.W."/>
            <person name="Visel A."/>
            <person name="Grigoriev I.V."/>
        </authorList>
    </citation>
    <scope>NUCLEOTIDE SEQUENCE [LARGE SCALE GENOMIC DNA]</scope>
    <source>
        <strain evidence="9 10">CBS 931.73</strain>
    </source>
</reference>
<evidence type="ECO:0000313" key="9">
    <source>
        <dbReference type="EMBL" id="ORY07964.1"/>
    </source>
</evidence>
<feature type="transmembrane region" description="Helical" evidence="6">
    <location>
        <begin position="210"/>
        <end position="232"/>
    </location>
</feature>
<evidence type="ECO:0000313" key="10">
    <source>
        <dbReference type="Proteomes" id="UP000193498"/>
    </source>
</evidence>
<dbReference type="GO" id="GO:0015179">
    <property type="term" value="F:L-amino acid transmembrane transporter activity"/>
    <property type="evidence" value="ECO:0007669"/>
    <property type="project" value="TreeGrafter"/>
</dbReference>
<feature type="transmembrane region" description="Helical" evidence="6">
    <location>
        <begin position="168"/>
        <end position="190"/>
    </location>
</feature>
<gene>
    <name evidence="8" type="ORF">K493DRAFT_272532</name>
    <name evidence="9" type="ORF">K493DRAFT_332510</name>
</gene>
<keyword evidence="10" id="KW-1185">Reference proteome</keyword>
<feature type="transmembrane region" description="Helical" evidence="6">
    <location>
        <begin position="332"/>
        <end position="353"/>
    </location>
</feature>
<feature type="transmembrane region" description="Helical" evidence="6">
    <location>
        <begin position="290"/>
        <end position="311"/>
    </location>
</feature>
<dbReference type="InterPro" id="IPR013057">
    <property type="entry name" value="AA_transpt_TM"/>
</dbReference>
<name>A0A1Y1ZCS5_9FUNG</name>
<evidence type="ECO:0000256" key="5">
    <source>
        <dbReference type="ARBA" id="ARBA00023136"/>
    </source>
</evidence>
<feature type="transmembrane region" description="Helical" evidence="6">
    <location>
        <begin position="359"/>
        <end position="381"/>
    </location>
</feature>
<evidence type="ECO:0000256" key="3">
    <source>
        <dbReference type="ARBA" id="ARBA00022692"/>
    </source>
</evidence>
<sequence>MSKKLSNEFTNSSEIVEVASTEEGQSSNFAAFFNIVCVIAGTGVLQMGFSFTQSGWFGTIITVFCCLLCIYTGHLIILCLYHDKKTRLSGYSAVGEAAFGKPGYYVVQCFVMWFYFGVGCIFIMLIATNLKELVDYAGTDINLKVWTIISAAVVCVPFLIFKNMKEVHLLAVFGVITTLFTVIVITIVGISNRNDHAGPLGPANTEHKFIIGSGLPITLASISLSFGGSPVFPSVELNMRNRKAWTPVLSAAMFTTLVMYMAAGVFSYLAYGQSTQSPVFNNFYMNGLTIAARVAITLHILFTAPILLINFSLDIENYLKIDPNYMGKAKEFIFRTLLRIALIVVFCLVAMFVPAIGDFMSLIGALMNTQIIFVFPVAFFLKLFGWRNVGWMHLVLCAITMIVGWISCIIGTIDAVRSLVRDL</sequence>
<keyword evidence="4 6" id="KW-1133">Transmembrane helix</keyword>
<dbReference type="InParanoid" id="A0A1Y1ZCS5"/>
<feature type="transmembrane region" description="Helical" evidence="6">
    <location>
        <begin position="244"/>
        <end position="270"/>
    </location>
</feature>
<proteinExistence type="inferred from homology"/>
<evidence type="ECO:0000259" key="7">
    <source>
        <dbReference type="Pfam" id="PF01490"/>
    </source>
</evidence>
<evidence type="ECO:0000256" key="1">
    <source>
        <dbReference type="ARBA" id="ARBA00004141"/>
    </source>
</evidence>
<dbReference type="AlphaFoldDB" id="A0A1Y1ZCS5"/>
<feature type="transmembrane region" description="Helical" evidence="6">
    <location>
        <begin position="29"/>
        <end position="49"/>
    </location>
</feature>